<gene>
    <name evidence="2" type="ORF">EYF80_051727</name>
</gene>
<accession>A0A4Z2FCI2</accession>
<evidence type="ECO:0000256" key="1">
    <source>
        <dbReference type="SAM" id="MobiDB-lite"/>
    </source>
</evidence>
<evidence type="ECO:0000313" key="3">
    <source>
        <dbReference type="Proteomes" id="UP000314294"/>
    </source>
</evidence>
<evidence type="ECO:0000313" key="2">
    <source>
        <dbReference type="EMBL" id="TNN38102.1"/>
    </source>
</evidence>
<reference evidence="2 3" key="1">
    <citation type="submission" date="2019-03" db="EMBL/GenBank/DDBJ databases">
        <title>First draft genome of Liparis tanakae, snailfish: a comprehensive survey of snailfish specific genes.</title>
        <authorList>
            <person name="Kim W."/>
            <person name="Song I."/>
            <person name="Jeong J.-H."/>
            <person name="Kim D."/>
            <person name="Kim S."/>
            <person name="Ryu S."/>
            <person name="Song J.Y."/>
            <person name="Lee S.K."/>
        </authorList>
    </citation>
    <scope>NUCLEOTIDE SEQUENCE [LARGE SCALE GENOMIC DNA]</scope>
    <source>
        <tissue evidence="2">Muscle</tissue>
    </source>
</reference>
<name>A0A4Z2FCI2_9TELE</name>
<comment type="caution">
    <text evidence="2">The sequence shown here is derived from an EMBL/GenBank/DDBJ whole genome shotgun (WGS) entry which is preliminary data.</text>
</comment>
<organism evidence="2 3">
    <name type="scientific">Liparis tanakae</name>
    <name type="common">Tanaka's snailfish</name>
    <dbReference type="NCBI Taxonomy" id="230148"/>
    <lineage>
        <taxon>Eukaryota</taxon>
        <taxon>Metazoa</taxon>
        <taxon>Chordata</taxon>
        <taxon>Craniata</taxon>
        <taxon>Vertebrata</taxon>
        <taxon>Euteleostomi</taxon>
        <taxon>Actinopterygii</taxon>
        <taxon>Neopterygii</taxon>
        <taxon>Teleostei</taxon>
        <taxon>Neoteleostei</taxon>
        <taxon>Acanthomorphata</taxon>
        <taxon>Eupercaria</taxon>
        <taxon>Perciformes</taxon>
        <taxon>Cottioidei</taxon>
        <taxon>Cottales</taxon>
        <taxon>Liparidae</taxon>
        <taxon>Liparis</taxon>
    </lineage>
</organism>
<proteinExistence type="predicted"/>
<dbReference type="AlphaFoldDB" id="A0A4Z2FCI2"/>
<dbReference type="EMBL" id="SRLO01001404">
    <property type="protein sequence ID" value="TNN38102.1"/>
    <property type="molecule type" value="Genomic_DNA"/>
</dbReference>
<protein>
    <submittedName>
        <fullName evidence="2">Uncharacterized protein</fullName>
    </submittedName>
</protein>
<dbReference type="Proteomes" id="UP000314294">
    <property type="component" value="Unassembled WGS sequence"/>
</dbReference>
<feature type="compositionally biased region" description="Basic and acidic residues" evidence="1">
    <location>
        <begin position="93"/>
        <end position="112"/>
    </location>
</feature>
<keyword evidence="3" id="KW-1185">Reference proteome</keyword>
<sequence length="112" mass="12850">MSGSQQSSRCSAIWNVMKRSRYMWLQEKREVRSGAAEEEEEDITTTYTVLLSCFMSFEENSLRMSRKARLRGGPPSPWELGSLNANSMPSLTDAKRQRAENNKSLEQRKGIK</sequence>
<feature type="region of interest" description="Disordered" evidence="1">
    <location>
        <begin position="66"/>
        <end position="112"/>
    </location>
</feature>